<protein>
    <submittedName>
        <fullName evidence="1">Uncharacterized protein</fullName>
    </submittedName>
</protein>
<organism evidence="1 2">
    <name type="scientific">Candidatus Competibacter denitrificans Run_A_D11</name>
    <dbReference type="NCBI Taxonomy" id="1400863"/>
    <lineage>
        <taxon>Bacteria</taxon>
        <taxon>Pseudomonadati</taxon>
        <taxon>Pseudomonadota</taxon>
        <taxon>Gammaproteobacteria</taxon>
        <taxon>Candidatus Competibacteraceae</taxon>
        <taxon>Candidatus Competibacter</taxon>
    </lineage>
</organism>
<proteinExistence type="predicted"/>
<comment type="caution">
    <text evidence="1">The sequence shown here is derived from an EMBL/GenBank/DDBJ whole genome shotgun (WGS) entry which is preliminary data.</text>
</comment>
<keyword evidence="2" id="KW-1185">Reference proteome</keyword>
<reference evidence="1" key="1">
    <citation type="submission" date="2013-07" db="EMBL/GenBank/DDBJ databases">
        <authorList>
            <person name="McIlroy S."/>
        </authorList>
    </citation>
    <scope>NUCLEOTIDE SEQUENCE [LARGE SCALE GENOMIC DNA]</scope>
    <source>
        <strain evidence="1">Run_A_D11</strain>
    </source>
</reference>
<reference evidence="1" key="2">
    <citation type="submission" date="2014-03" db="EMBL/GenBank/DDBJ databases">
        <title>Candidatus Competibacter-lineage genomes retrieved from metagenomes reveal functional metabolic diversity.</title>
        <authorList>
            <person name="McIlroy S.J."/>
            <person name="Albertsen M."/>
            <person name="Andresen E.K."/>
            <person name="Saunders A.M."/>
            <person name="Kristiansen R."/>
            <person name="Stokholm-Bjerregaard M."/>
            <person name="Nielsen K.L."/>
            <person name="Nielsen P.H."/>
        </authorList>
    </citation>
    <scope>NUCLEOTIDE SEQUENCE</scope>
    <source>
        <strain evidence="1">Run_A_D11</strain>
    </source>
</reference>
<dbReference type="EMBL" id="CBTJ020000021">
    <property type="protein sequence ID" value="CDI01540.1"/>
    <property type="molecule type" value="Genomic_DNA"/>
</dbReference>
<sequence>MRLILIILLPFLGSLGAAFLPSDICKGSMAGGSYALTTALLVVSLYPQVIGADGIVRTTVPWIPALGLDFSLQMDGFAWRLRPAPATYTDCPACIDSCR</sequence>
<dbReference type="Proteomes" id="UP000035760">
    <property type="component" value="Unassembled WGS sequence"/>
</dbReference>
<dbReference type="STRING" id="1400863.BN873_160003"/>
<accession>W6M772</accession>
<dbReference type="RefSeq" id="WP_048670773.1">
    <property type="nucleotide sequence ID" value="NZ_CBTJ020000021.1"/>
</dbReference>
<dbReference type="OrthoDB" id="6057666at2"/>
<evidence type="ECO:0000313" key="1">
    <source>
        <dbReference type="EMBL" id="CDI01540.1"/>
    </source>
</evidence>
<name>W6M772_9GAMM</name>
<gene>
    <name evidence="1" type="ORF">BN873_160003</name>
</gene>
<evidence type="ECO:0000313" key="2">
    <source>
        <dbReference type="Proteomes" id="UP000035760"/>
    </source>
</evidence>
<dbReference type="AlphaFoldDB" id="W6M772"/>